<dbReference type="AlphaFoldDB" id="A0A3M4M211"/>
<dbReference type="InterPro" id="IPR036388">
    <property type="entry name" value="WH-like_DNA-bd_sf"/>
</dbReference>
<dbReference type="InterPro" id="IPR039425">
    <property type="entry name" value="RNA_pol_sigma-70-like"/>
</dbReference>
<dbReference type="PANTHER" id="PTHR43133">
    <property type="entry name" value="RNA POLYMERASE ECF-TYPE SIGMA FACTO"/>
    <property type="match status" value="1"/>
</dbReference>
<protein>
    <submittedName>
        <fullName evidence="7">Uncharacterized protein</fullName>
    </submittedName>
</protein>
<evidence type="ECO:0000313" key="7">
    <source>
        <dbReference type="EMBL" id="RMQ47660.1"/>
    </source>
</evidence>
<dbReference type="Pfam" id="PF04542">
    <property type="entry name" value="Sigma70_r2"/>
    <property type="match status" value="1"/>
</dbReference>
<keyword evidence="2" id="KW-0805">Transcription regulation</keyword>
<dbReference type="SUPFAM" id="SSF88659">
    <property type="entry name" value="Sigma3 and sigma4 domains of RNA polymerase sigma factors"/>
    <property type="match status" value="1"/>
</dbReference>
<dbReference type="PANTHER" id="PTHR43133:SF63">
    <property type="entry name" value="RNA POLYMERASE SIGMA FACTOR FECI-RELATED"/>
    <property type="match status" value="1"/>
</dbReference>
<evidence type="ECO:0000256" key="2">
    <source>
        <dbReference type="ARBA" id="ARBA00023015"/>
    </source>
</evidence>
<feature type="domain" description="RNA polymerase sigma factor 70 region 4 type 2" evidence="6">
    <location>
        <begin position="130"/>
        <end position="182"/>
    </location>
</feature>
<dbReference type="Gene3D" id="1.10.1740.10">
    <property type="match status" value="1"/>
</dbReference>
<keyword evidence="3" id="KW-0731">Sigma factor</keyword>
<dbReference type="InterPro" id="IPR013324">
    <property type="entry name" value="RNA_pol_sigma_r3/r4-like"/>
</dbReference>
<proteinExistence type="inferred from homology"/>
<dbReference type="InterPro" id="IPR013249">
    <property type="entry name" value="RNA_pol_sigma70_r4_t2"/>
</dbReference>
<dbReference type="SUPFAM" id="SSF88946">
    <property type="entry name" value="Sigma2 domain of RNA polymerase sigma factors"/>
    <property type="match status" value="1"/>
</dbReference>
<accession>A0A3M4M211</accession>
<gene>
    <name evidence="7" type="ORF">ALQ04_04150</name>
</gene>
<comment type="caution">
    <text evidence="7">The sequence shown here is derived from an EMBL/GenBank/DDBJ whole genome shotgun (WGS) entry which is preliminary data.</text>
</comment>
<dbReference type="NCBIfam" id="TIGR02937">
    <property type="entry name" value="sigma70-ECF"/>
    <property type="match status" value="1"/>
</dbReference>
<comment type="similarity">
    <text evidence="1">Belongs to the sigma-70 factor family. ECF subfamily.</text>
</comment>
<dbReference type="InterPro" id="IPR007627">
    <property type="entry name" value="RNA_pol_sigma70_r2"/>
</dbReference>
<evidence type="ECO:0000256" key="1">
    <source>
        <dbReference type="ARBA" id="ARBA00010641"/>
    </source>
</evidence>
<dbReference type="Gene3D" id="1.10.10.10">
    <property type="entry name" value="Winged helix-like DNA-binding domain superfamily/Winged helix DNA-binding domain"/>
    <property type="match status" value="1"/>
</dbReference>
<evidence type="ECO:0000256" key="4">
    <source>
        <dbReference type="ARBA" id="ARBA00023163"/>
    </source>
</evidence>
<dbReference type="InterPro" id="IPR014284">
    <property type="entry name" value="RNA_pol_sigma-70_dom"/>
</dbReference>
<reference evidence="7 8" key="1">
    <citation type="submission" date="2018-08" db="EMBL/GenBank/DDBJ databases">
        <title>Recombination of ecologically and evolutionarily significant loci maintains genetic cohesion in the Pseudomonas syringae species complex.</title>
        <authorList>
            <person name="Dillon M."/>
            <person name="Thakur S."/>
            <person name="Almeida R.N.D."/>
            <person name="Weir B.S."/>
            <person name="Guttman D.S."/>
        </authorList>
    </citation>
    <scope>NUCLEOTIDE SEQUENCE [LARGE SCALE GENOMIC DNA]</scope>
    <source>
        <strain evidence="7 8">ICMP 3353</strain>
    </source>
</reference>
<dbReference type="GO" id="GO:0003677">
    <property type="term" value="F:DNA binding"/>
    <property type="evidence" value="ECO:0007669"/>
    <property type="project" value="InterPro"/>
</dbReference>
<dbReference type="Proteomes" id="UP000277236">
    <property type="component" value="Unassembled WGS sequence"/>
</dbReference>
<feature type="domain" description="RNA polymerase sigma-70 region 2" evidence="5">
    <location>
        <begin position="37"/>
        <end position="99"/>
    </location>
</feature>
<dbReference type="GO" id="GO:0016987">
    <property type="term" value="F:sigma factor activity"/>
    <property type="evidence" value="ECO:0007669"/>
    <property type="project" value="UniProtKB-KW"/>
</dbReference>
<name>A0A3M4M211_PSECI</name>
<dbReference type="GO" id="GO:0006352">
    <property type="term" value="P:DNA-templated transcription initiation"/>
    <property type="evidence" value="ECO:0007669"/>
    <property type="project" value="InterPro"/>
</dbReference>
<sequence>MSTLRAFLGQLCPVITFGITVMTDSSGHLYTFLGIRQELVSYAARITGDRMQAEDIVQEAWIRFVPQQASARTTIEQPAAYLYRIVRNLALDLMRSRSREQAHQLSPPGWLLPAHINDPADMCQHSMTLERLSGALEAMPENSRRALEMHRFGGCTLAQIAEHLQVSLTTAHRLLRDALMRLAREVDDEDFSSQDSSL</sequence>
<organism evidence="7 8">
    <name type="scientific">Pseudomonas cichorii</name>
    <dbReference type="NCBI Taxonomy" id="36746"/>
    <lineage>
        <taxon>Bacteria</taxon>
        <taxon>Pseudomonadati</taxon>
        <taxon>Pseudomonadota</taxon>
        <taxon>Gammaproteobacteria</taxon>
        <taxon>Pseudomonadales</taxon>
        <taxon>Pseudomonadaceae</taxon>
        <taxon>Pseudomonas</taxon>
    </lineage>
</organism>
<dbReference type="EMBL" id="RBRE01000035">
    <property type="protein sequence ID" value="RMQ47660.1"/>
    <property type="molecule type" value="Genomic_DNA"/>
</dbReference>
<keyword evidence="4" id="KW-0804">Transcription</keyword>
<dbReference type="Pfam" id="PF08281">
    <property type="entry name" value="Sigma70_r4_2"/>
    <property type="match status" value="1"/>
</dbReference>
<evidence type="ECO:0000259" key="6">
    <source>
        <dbReference type="Pfam" id="PF08281"/>
    </source>
</evidence>
<evidence type="ECO:0000256" key="3">
    <source>
        <dbReference type="ARBA" id="ARBA00023082"/>
    </source>
</evidence>
<evidence type="ECO:0000313" key="8">
    <source>
        <dbReference type="Proteomes" id="UP000277236"/>
    </source>
</evidence>
<evidence type="ECO:0000259" key="5">
    <source>
        <dbReference type="Pfam" id="PF04542"/>
    </source>
</evidence>
<dbReference type="InterPro" id="IPR013325">
    <property type="entry name" value="RNA_pol_sigma_r2"/>
</dbReference>